<name>A0A6N8DQZ2_RHOAC</name>
<keyword evidence="2" id="KW-0812">Transmembrane</keyword>
<comment type="caution">
    <text evidence="4">The sequence shown here is derived from an EMBL/GenBank/DDBJ whole genome shotgun (WGS) entry which is preliminary data.</text>
</comment>
<evidence type="ECO:0008006" key="6">
    <source>
        <dbReference type="Google" id="ProtNLM"/>
    </source>
</evidence>
<proteinExistence type="predicted"/>
<sequence>MRIACCLMVKNEEAVIGEWIAYHHLLGFDAFIIVDHMSTDNTKLAAAKMQDITTVHVLDEQGQPPELQKRVYMDVIAAFQDQYDWIAFIDSDEFIASSVSLEIRSLLENTSASGIAIPWLIFGSNGLKERGSGLLIEEFDRRSPPSFQPNLHVKSIVRPKAVVSCINAHCFKLDGDYVRPDGTRLTWGRGPGLLETFPEDTAWQVNHYYTRSRGDWARRMNRGQLGQFVRTWAEFDAYDKNDLLDLTAKRRSDEVRTLLERVDTSSKSGDVVA</sequence>
<dbReference type="EMBL" id="WNKS01000009">
    <property type="protein sequence ID" value="MTV31603.1"/>
    <property type="molecule type" value="Genomic_DNA"/>
</dbReference>
<reference evidence="4 5" key="1">
    <citation type="submission" date="2019-11" db="EMBL/GenBank/DDBJ databases">
        <title>Whole-genome sequence of a Rhodoblastus acidophilus DSM 142.</title>
        <authorList>
            <person name="Kyndt J.A."/>
            <person name="Meyer T.E."/>
        </authorList>
    </citation>
    <scope>NUCLEOTIDE SEQUENCE [LARGE SCALE GENOMIC DNA]</scope>
    <source>
        <strain evidence="4 5">DSM 142</strain>
    </source>
</reference>
<evidence type="ECO:0000256" key="1">
    <source>
        <dbReference type="ARBA" id="ARBA00004167"/>
    </source>
</evidence>
<dbReference type="PANTHER" id="PTHR21461:SF69">
    <property type="entry name" value="GLYCOSYLTRANSFERASE FAMILY 92 PROTEIN"/>
    <property type="match status" value="1"/>
</dbReference>
<dbReference type="InterPro" id="IPR029044">
    <property type="entry name" value="Nucleotide-diphossugar_trans"/>
</dbReference>
<dbReference type="GO" id="GO:0005737">
    <property type="term" value="C:cytoplasm"/>
    <property type="evidence" value="ECO:0007669"/>
    <property type="project" value="TreeGrafter"/>
</dbReference>
<dbReference type="GO" id="GO:0016757">
    <property type="term" value="F:glycosyltransferase activity"/>
    <property type="evidence" value="ECO:0007669"/>
    <property type="project" value="TreeGrafter"/>
</dbReference>
<evidence type="ECO:0000256" key="2">
    <source>
        <dbReference type="ARBA" id="ARBA00022692"/>
    </source>
</evidence>
<dbReference type="PANTHER" id="PTHR21461">
    <property type="entry name" value="GLYCOSYLTRANSFERASE FAMILY 92 PROTEIN"/>
    <property type="match status" value="1"/>
</dbReference>
<dbReference type="Gene3D" id="3.90.550.10">
    <property type="entry name" value="Spore Coat Polysaccharide Biosynthesis Protein SpsA, Chain A"/>
    <property type="match status" value="1"/>
</dbReference>
<dbReference type="Proteomes" id="UP000439113">
    <property type="component" value="Unassembled WGS sequence"/>
</dbReference>
<keyword evidence="3" id="KW-1133">Transmembrane helix</keyword>
<organism evidence="4 5">
    <name type="scientific">Rhodoblastus acidophilus</name>
    <name type="common">Rhodopseudomonas acidophila</name>
    <dbReference type="NCBI Taxonomy" id="1074"/>
    <lineage>
        <taxon>Bacteria</taxon>
        <taxon>Pseudomonadati</taxon>
        <taxon>Pseudomonadota</taxon>
        <taxon>Alphaproteobacteria</taxon>
        <taxon>Hyphomicrobiales</taxon>
        <taxon>Rhodoblastaceae</taxon>
        <taxon>Rhodoblastus</taxon>
    </lineage>
</organism>
<gene>
    <name evidence="4" type="ORF">GJ654_11430</name>
</gene>
<dbReference type="OrthoDB" id="1997677at2"/>
<comment type="subcellular location">
    <subcellularLocation>
        <location evidence="1">Membrane</location>
        <topology evidence="1">Single-pass membrane protein</topology>
    </subcellularLocation>
</comment>
<dbReference type="GO" id="GO:0016020">
    <property type="term" value="C:membrane"/>
    <property type="evidence" value="ECO:0007669"/>
    <property type="project" value="UniProtKB-SubCell"/>
</dbReference>
<evidence type="ECO:0000313" key="4">
    <source>
        <dbReference type="EMBL" id="MTV31603.1"/>
    </source>
</evidence>
<accession>A0A6N8DQZ2</accession>
<dbReference type="SUPFAM" id="SSF53448">
    <property type="entry name" value="Nucleotide-diphospho-sugar transferases"/>
    <property type="match status" value="1"/>
</dbReference>
<evidence type="ECO:0000313" key="5">
    <source>
        <dbReference type="Proteomes" id="UP000439113"/>
    </source>
</evidence>
<dbReference type="Pfam" id="PF13704">
    <property type="entry name" value="Glyco_tranf_2_4"/>
    <property type="match status" value="1"/>
</dbReference>
<protein>
    <recommendedName>
        <fullName evidence="6">Glycosyl transferase family 2</fullName>
    </recommendedName>
</protein>
<keyword evidence="3" id="KW-0472">Membrane</keyword>
<evidence type="ECO:0000256" key="3">
    <source>
        <dbReference type="ARBA" id="ARBA00022989"/>
    </source>
</evidence>
<dbReference type="AlphaFoldDB" id="A0A6N8DQZ2"/>